<keyword evidence="4" id="KW-1185">Reference proteome</keyword>
<keyword evidence="2" id="KW-0472">Membrane</keyword>
<comment type="subcellular location">
    <subcellularLocation>
        <location evidence="1">Membrane</location>
        <topology evidence="1">Multi-pass membrane protein</topology>
    </subcellularLocation>
</comment>
<evidence type="ECO:0000313" key="5">
    <source>
        <dbReference type="RefSeq" id="XP_018318941.2"/>
    </source>
</evidence>
<evidence type="ECO:0000256" key="1">
    <source>
        <dbReference type="ARBA" id="ARBA00004141"/>
    </source>
</evidence>
<dbReference type="PANTHER" id="PTHR11360:SF111">
    <property type="entry name" value="CHASKI, ISOFORM A"/>
    <property type="match status" value="1"/>
</dbReference>
<name>A0A1W4W461_AGRPL</name>
<feature type="domain" description="Major facilitator superfamily (MFS) profile" evidence="3">
    <location>
        <begin position="543"/>
        <end position="750"/>
    </location>
</feature>
<dbReference type="GO" id="GO:0008028">
    <property type="term" value="F:monocarboxylic acid transmembrane transporter activity"/>
    <property type="evidence" value="ECO:0007669"/>
    <property type="project" value="TreeGrafter"/>
</dbReference>
<gene>
    <name evidence="5" type="primary">LOC108732569</name>
</gene>
<feature type="transmembrane region" description="Helical" evidence="2">
    <location>
        <begin position="642"/>
        <end position="665"/>
    </location>
</feature>
<dbReference type="GO" id="GO:0016020">
    <property type="term" value="C:membrane"/>
    <property type="evidence" value="ECO:0007669"/>
    <property type="project" value="UniProtKB-SubCell"/>
</dbReference>
<feature type="transmembrane region" description="Helical" evidence="2">
    <location>
        <begin position="586"/>
        <end position="606"/>
    </location>
</feature>
<dbReference type="SUPFAM" id="SSF103473">
    <property type="entry name" value="MFS general substrate transporter"/>
    <property type="match status" value="1"/>
</dbReference>
<dbReference type="GeneID" id="108732569"/>
<feature type="transmembrane region" description="Helical" evidence="2">
    <location>
        <begin position="192"/>
        <end position="218"/>
    </location>
</feature>
<dbReference type="Pfam" id="PF07690">
    <property type="entry name" value="MFS_1"/>
    <property type="match status" value="2"/>
</dbReference>
<keyword evidence="2" id="KW-0812">Transmembrane</keyword>
<dbReference type="OrthoDB" id="410267at2759"/>
<dbReference type="PROSITE" id="PS50850">
    <property type="entry name" value="MFS"/>
    <property type="match status" value="1"/>
</dbReference>
<protein>
    <submittedName>
        <fullName evidence="5">Monocarboxylate transporter 12-like isoform X2</fullName>
    </submittedName>
</protein>
<feature type="transmembrane region" description="Helical" evidence="2">
    <location>
        <begin position="711"/>
        <end position="729"/>
    </location>
</feature>
<dbReference type="InterPro" id="IPR036259">
    <property type="entry name" value="MFS_trans_sf"/>
</dbReference>
<feature type="transmembrane region" description="Helical" evidence="2">
    <location>
        <begin position="98"/>
        <end position="125"/>
    </location>
</feature>
<sequence length="750" mass="84002">MEPQIYVQEKGLAPLVGWSSFSSSLDPSPDRNYDHGYSQKKFLKNPKTKLRSFQNRSNNETKEKLLTRNKNEIGKTIKENCTSENKHNQKPKIPDGGWGWVIVFSSFLMSMIADGICFTFGILYVEFLEEFGASNSVTSWIGSLFVSVPLLTGPIMSALVERFGCRVMTIVGGIISAVGFLLSSFADSIALMYLTFGVISGLGLGVCYVTAVVSIAYWFDKRRTLAVGLGACGTGVGTFIYAPLTQYLIEELGWRGTMIILAGTLLNICVCGMLMKEPGWVIMEQKGAQSLSRKSEIDADFPNVEEIRKLLKRTEKPEYILQTLATFMESPSDNNISTNKFSRSVVNIPTFIKKSEKVPLEVLEQLSANKRLYNVIFENYPTLLTCRSTSEKSLTTVIDESSILPPTVPITMTMKLKLADKELQKQNKKKAEDDDISTDLLERTIPNEIVLPIAPHYALPPVRLDSLPLLRRDGINIQHCLHSLKLHKHSLVYRCAGLSSSNYRLMASSCPNIYRNSATILIKKTKQRWYKGIVEILKSIIDFSLFLDLHFFLMSLSTMILFTWFIVPYFYLVEHLQRNRYTDSEASVTISILGASNFVGMIGLGWAGDRPWMNVLKAYAVCLILCGVSCVAIMVFTENYTMVLVFSASFGLFFSSTYSFTPAILVELISLENFTFAYGLILLCQGIGHLIGPPIAGYIFDVTNTWEQTFWQAGIWIVISGILIFFIPYTSNKRICGSDTKTTNDECVKA</sequence>
<evidence type="ECO:0000313" key="4">
    <source>
        <dbReference type="Proteomes" id="UP000192223"/>
    </source>
</evidence>
<dbReference type="Proteomes" id="UP000192223">
    <property type="component" value="Unplaced"/>
</dbReference>
<feature type="transmembrane region" description="Helical" evidence="2">
    <location>
        <begin position="256"/>
        <end position="275"/>
    </location>
</feature>
<dbReference type="STRING" id="224129.A0A1W4W461"/>
<feature type="transmembrane region" description="Helical" evidence="2">
    <location>
        <begin position="137"/>
        <end position="160"/>
    </location>
</feature>
<dbReference type="Gene3D" id="1.20.1250.20">
    <property type="entry name" value="MFS general substrate transporter like domains"/>
    <property type="match status" value="2"/>
</dbReference>
<feature type="transmembrane region" description="Helical" evidence="2">
    <location>
        <begin position="545"/>
        <end position="566"/>
    </location>
</feature>
<dbReference type="InterPro" id="IPR011701">
    <property type="entry name" value="MFS"/>
</dbReference>
<dbReference type="InterPro" id="IPR050327">
    <property type="entry name" value="Proton-linked_MCT"/>
</dbReference>
<feature type="transmembrane region" description="Helical" evidence="2">
    <location>
        <begin position="225"/>
        <end position="244"/>
    </location>
</feature>
<dbReference type="PANTHER" id="PTHR11360">
    <property type="entry name" value="MONOCARBOXYLATE TRANSPORTER"/>
    <property type="match status" value="1"/>
</dbReference>
<evidence type="ECO:0000259" key="3">
    <source>
        <dbReference type="PROSITE" id="PS50850"/>
    </source>
</evidence>
<feature type="transmembrane region" description="Helical" evidence="2">
    <location>
        <begin position="618"/>
        <end position="636"/>
    </location>
</feature>
<reference evidence="5" key="1">
    <citation type="submission" date="2025-08" db="UniProtKB">
        <authorList>
            <consortium name="RefSeq"/>
        </authorList>
    </citation>
    <scope>IDENTIFICATION</scope>
    <source>
        <tissue evidence="5">Entire body</tissue>
    </source>
</reference>
<dbReference type="CDD" id="cd17352">
    <property type="entry name" value="MFS_MCT_SLC16"/>
    <property type="match status" value="1"/>
</dbReference>
<evidence type="ECO:0000256" key="2">
    <source>
        <dbReference type="SAM" id="Phobius"/>
    </source>
</evidence>
<feature type="transmembrane region" description="Helical" evidence="2">
    <location>
        <begin position="167"/>
        <end position="186"/>
    </location>
</feature>
<proteinExistence type="predicted"/>
<feature type="transmembrane region" description="Helical" evidence="2">
    <location>
        <begin position="677"/>
        <end position="699"/>
    </location>
</feature>
<dbReference type="RefSeq" id="XP_018318941.2">
    <property type="nucleotide sequence ID" value="XM_018463439.2"/>
</dbReference>
<keyword evidence="2" id="KW-1133">Transmembrane helix</keyword>
<organism evidence="4 5">
    <name type="scientific">Agrilus planipennis</name>
    <name type="common">Emerald ash borer</name>
    <name type="synonym">Agrilus marcopoli</name>
    <dbReference type="NCBI Taxonomy" id="224129"/>
    <lineage>
        <taxon>Eukaryota</taxon>
        <taxon>Metazoa</taxon>
        <taxon>Ecdysozoa</taxon>
        <taxon>Arthropoda</taxon>
        <taxon>Hexapoda</taxon>
        <taxon>Insecta</taxon>
        <taxon>Pterygota</taxon>
        <taxon>Neoptera</taxon>
        <taxon>Endopterygota</taxon>
        <taxon>Coleoptera</taxon>
        <taxon>Polyphaga</taxon>
        <taxon>Elateriformia</taxon>
        <taxon>Buprestoidea</taxon>
        <taxon>Buprestidae</taxon>
        <taxon>Agrilinae</taxon>
        <taxon>Agrilus</taxon>
    </lineage>
</organism>
<accession>A0A1W4W461</accession>
<dbReference type="InterPro" id="IPR020846">
    <property type="entry name" value="MFS_dom"/>
</dbReference>
<dbReference type="KEGG" id="apln:108732569"/>
<dbReference type="AlphaFoldDB" id="A0A1W4W461"/>